<dbReference type="STRING" id="283786.SAMN04487990_10637"/>
<gene>
    <name evidence="2" type="ORF">SAMN04487990_10637</name>
</gene>
<evidence type="ECO:0000313" key="2">
    <source>
        <dbReference type="EMBL" id="SEA06209.1"/>
    </source>
</evidence>
<protein>
    <submittedName>
        <fullName evidence="2">Uncharacterized protein</fullName>
    </submittedName>
</protein>
<dbReference type="Proteomes" id="UP000198846">
    <property type="component" value="Unassembled WGS sequence"/>
</dbReference>
<reference evidence="2 3" key="1">
    <citation type="submission" date="2016-10" db="EMBL/GenBank/DDBJ databases">
        <authorList>
            <person name="de Groot N.N."/>
        </authorList>
    </citation>
    <scope>NUCLEOTIDE SEQUENCE [LARGE SCALE GENOMIC DNA]</scope>
    <source>
        <strain evidence="2 3">DSM 23842</strain>
    </source>
</reference>
<dbReference type="OrthoDB" id="9902431at2"/>
<name>A0A1H3Y3I4_BIZPA</name>
<proteinExistence type="predicted"/>
<feature type="signal peptide" evidence="1">
    <location>
        <begin position="1"/>
        <end position="21"/>
    </location>
</feature>
<dbReference type="EMBL" id="FNQK01000006">
    <property type="protein sequence ID" value="SEA06209.1"/>
    <property type="molecule type" value="Genomic_DNA"/>
</dbReference>
<feature type="chain" id="PRO_5011748148" evidence="1">
    <location>
        <begin position="22"/>
        <end position="122"/>
    </location>
</feature>
<accession>A0A1H3Y3I4</accession>
<sequence length="122" mass="14100">MSIKIFSFLFVFACCFTTVNANTELFACNTIAYSNDSTHDIDKSTIRTDSFTIHSKDYERVITQHLGTTTPLFIKHTKTDSAILNHSSYLFALVHTKYIQYLKACHLNFITTDIIYPFHAFW</sequence>
<evidence type="ECO:0000313" key="3">
    <source>
        <dbReference type="Proteomes" id="UP000198846"/>
    </source>
</evidence>
<dbReference type="RefSeq" id="WP_143034133.1">
    <property type="nucleotide sequence ID" value="NZ_FNQK01000006.1"/>
</dbReference>
<keyword evidence="3" id="KW-1185">Reference proteome</keyword>
<evidence type="ECO:0000256" key="1">
    <source>
        <dbReference type="SAM" id="SignalP"/>
    </source>
</evidence>
<dbReference type="AlphaFoldDB" id="A0A1H3Y3I4"/>
<keyword evidence="1" id="KW-0732">Signal</keyword>
<organism evidence="2 3">
    <name type="scientific">Bizionia paragorgiae</name>
    <dbReference type="NCBI Taxonomy" id="283786"/>
    <lineage>
        <taxon>Bacteria</taxon>
        <taxon>Pseudomonadati</taxon>
        <taxon>Bacteroidota</taxon>
        <taxon>Flavobacteriia</taxon>
        <taxon>Flavobacteriales</taxon>
        <taxon>Flavobacteriaceae</taxon>
        <taxon>Bizionia</taxon>
    </lineage>
</organism>